<comment type="caution">
    <text evidence="2">The sequence shown here is derived from an EMBL/GenBank/DDBJ whole genome shotgun (WGS) entry which is preliminary data.</text>
</comment>
<organism evidence="2 3">
    <name type="scientific">Hapsidospora chrysogenum (strain ATCC 11550 / CBS 779.69 / DSM 880 / IAM 14645 / JCM 23072 / IMI 49137)</name>
    <name type="common">Acremonium chrysogenum</name>
    <dbReference type="NCBI Taxonomy" id="857340"/>
    <lineage>
        <taxon>Eukaryota</taxon>
        <taxon>Fungi</taxon>
        <taxon>Dikarya</taxon>
        <taxon>Ascomycota</taxon>
        <taxon>Pezizomycotina</taxon>
        <taxon>Sordariomycetes</taxon>
        <taxon>Hypocreomycetidae</taxon>
        <taxon>Hypocreales</taxon>
        <taxon>Bionectriaceae</taxon>
        <taxon>Hapsidospora</taxon>
    </lineage>
</organism>
<proteinExistence type="predicted"/>
<dbReference type="HOGENOM" id="CLU_385404_0_0_1"/>
<feature type="region of interest" description="Disordered" evidence="1">
    <location>
        <begin position="115"/>
        <end position="140"/>
    </location>
</feature>
<sequence>MEFKQNKIETEVGNALETLSKRQLSTLGSKTSKETSSSSVKTTCTSILNRGGDKQTPAPTKGVQLASPQSGPVRTPLAPISGNRRAPKRGATAKVKTYDLSSVFDDLFNEDTPAPAKKVKLTSPESSPVRAPLAPFSGDQRVPKRGAALALKKYVTPRIAIDDSSEYESCGHGSDVDESSDDETALGEGSDEEDLDIEAPLELQDEDGEPVIINRRLRQYPPPYPDENGLIRIGKQPKQPSRNIYTAPLDQAVNQITIRIRARVGRDAKPQAIPKNIMSDIMQGAAAKLSQSAISFREGWVRALCDYTGLKMSWASGPSSGSLEAPYHFAVVDGVLRYHALPNLCLVMEGINRAKKSNPATVLPLVAEWIRVYDHTTAFNDSIGRLAWLYNAISNAAIISKVYGTYSNRTIFFPRANGWSLSEKRTALETLRTGSRSEEFDSDLSQLREKDIFSFKRRTPDCQPNWIDEDRTLRNIAQQYGISTEEFDFYLTIPAPNNNGRVFYPFSVLSRPQAISMGWNWTQIHEWCCEKVHNMKRACNKRGEDHGFGETADGIRFMYWMAAHFSNLIQGLKESYTGATQREIAFRILDRWGLPLVPWVRNAFVASLCKKQDHGIAMLFGFTNSEETFDPLRHIDLSRCTVTLDTWFTNCGMFDFHPQLWDEVRTTISNVPLHHPLFRVDSAMGDEPWIGHWDQSITLQRYTFYLSTHGCLDEQIT</sequence>
<name>A0A086T5Z1_HAPC1</name>
<keyword evidence="3" id="KW-1185">Reference proteome</keyword>
<evidence type="ECO:0000256" key="1">
    <source>
        <dbReference type="SAM" id="MobiDB-lite"/>
    </source>
</evidence>
<evidence type="ECO:0000313" key="2">
    <source>
        <dbReference type="EMBL" id="KFH44773.1"/>
    </source>
</evidence>
<dbReference type="EMBL" id="JPKY01000042">
    <property type="protein sequence ID" value="KFH44773.1"/>
    <property type="molecule type" value="Genomic_DNA"/>
</dbReference>
<protein>
    <submittedName>
        <fullName evidence="2">Uncharacterized protein</fullName>
    </submittedName>
</protein>
<evidence type="ECO:0000313" key="3">
    <source>
        <dbReference type="Proteomes" id="UP000029964"/>
    </source>
</evidence>
<accession>A0A086T5Z1</accession>
<feature type="region of interest" description="Disordered" evidence="1">
    <location>
        <begin position="165"/>
        <end position="210"/>
    </location>
</feature>
<dbReference type="AlphaFoldDB" id="A0A086T5Z1"/>
<feature type="compositionally biased region" description="Acidic residues" evidence="1">
    <location>
        <begin position="176"/>
        <end position="209"/>
    </location>
</feature>
<feature type="region of interest" description="Disordered" evidence="1">
    <location>
        <begin position="21"/>
        <end position="92"/>
    </location>
</feature>
<feature type="compositionally biased region" description="Low complexity" evidence="1">
    <location>
        <begin position="25"/>
        <end position="46"/>
    </location>
</feature>
<dbReference type="Proteomes" id="UP000029964">
    <property type="component" value="Unassembled WGS sequence"/>
</dbReference>
<reference evidence="3" key="1">
    <citation type="journal article" date="2014" name="Genome Announc.">
        <title>Genome sequence and annotation of Acremonium chrysogenum, producer of the beta-lactam antibiotic cephalosporin C.</title>
        <authorList>
            <person name="Terfehr D."/>
            <person name="Dahlmann T.A."/>
            <person name="Specht T."/>
            <person name="Zadra I."/>
            <person name="Kuernsteiner H."/>
            <person name="Kueck U."/>
        </authorList>
    </citation>
    <scope>NUCLEOTIDE SEQUENCE [LARGE SCALE GENOMIC DNA]</scope>
    <source>
        <strain evidence="3">ATCC 11550 / CBS 779.69 / DSM 880 / IAM 14645 / JCM 23072 / IMI 49137</strain>
    </source>
</reference>
<dbReference type="OrthoDB" id="5101730at2759"/>
<gene>
    <name evidence="2" type="ORF">ACRE_044230</name>
</gene>